<reference evidence="1" key="1">
    <citation type="submission" date="2018-11" db="EMBL/GenBank/DDBJ databases">
        <title>The sequence and de novo assembly of Larimichthys crocea genome using PacBio and Hi-C technologies.</title>
        <authorList>
            <person name="Xu P."/>
            <person name="Chen B."/>
            <person name="Zhou Z."/>
            <person name="Ke Q."/>
            <person name="Wu Y."/>
            <person name="Bai H."/>
            <person name="Pu F."/>
        </authorList>
    </citation>
    <scope>NUCLEOTIDE SEQUENCE</scope>
    <source>
        <tissue evidence="1">Muscle</tissue>
    </source>
</reference>
<keyword evidence="2" id="KW-1185">Reference proteome</keyword>
<gene>
    <name evidence="1" type="ORF">E3U43_022061</name>
</gene>
<comment type="caution">
    <text evidence="1">The sequence shown here is derived from an EMBL/GenBank/DDBJ whole genome shotgun (WGS) entry which is preliminary data.</text>
</comment>
<protein>
    <submittedName>
        <fullName evidence="1">Uncharacterized protein</fullName>
    </submittedName>
</protein>
<dbReference type="EMBL" id="CM011682">
    <property type="protein sequence ID" value="TMS15599.1"/>
    <property type="molecule type" value="Genomic_DNA"/>
</dbReference>
<accession>A0ACD3R812</accession>
<sequence length="103" mass="11639">MTLLFHFLVERENFCMTSTEQNNVTSETSVWDKCHKCNINCHISVHARVLSTSDPPPPLPPTSSSHPDYLLTLSPPSAKMDCHIRTWSIHIICPHTHTKSCSL</sequence>
<proteinExistence type="predicted"/>
<dbReference type="Proteomes" id="UP000793456">
    <property type="component" value="Chromosome IX"/>
</dbReference>
<name>A0ACD3R812_LARCR</name>
<organism evidence="1 2">
    <name type="scientific">Larimichthys crocea</name>
    <name type="common">Large yellow croaker</name>
    <name type="synonym">Pseudosciaena crocea</name>
    <dbReference type="NCBI Taxonomy" id="215358"/>
    <lineage>
        <taxon>Eukaryota</taxon>
        <taxon>Metazoa</taxon>
        <taxon>Chordata</taxon>
        <taxon>Craniata</taxon>
        <taxon>Vertebrata</taxon>
        <taxon>Euteleostomi</taxon>
        <taxon>Actinopterygii</taxon>
        <taxon>Neopterygii</taxon>
        <taxon>Teleostei</taxon>
        <taxon>Neoteleostei</taxon>
        <taxon>Acanthomorphata</taxon>
        <taxon>Eupercaria</taxon>
        <taxon>Sciaenidae</taxon>
        <taxon>Larimichthys</taxon>
    </lineage>
</organism>
<evidence type="ECO:0000313" key="1">
    <source>
        <dbReference type="EMBL" id="TMS15599.1"/>
    </source>
</evidence>
<evidence type="ECO:0000313" key="2">
    <source>
        <dbReference type="Proteomes" id="UP000793456"/>
    </source>
</evidence>